<evidence type="ECO:0000313" key="1">
    <source>
        <dbReference type="EMBL" id="CAB5221447.1"/>
    </source>
</evidence>
<name>A0A6J7WUM7_9CAUD</name>
<reference evidence="1" key="1">
    <citation type="submission" date="2020-05" db="EMBL/GenBank/DDBJ databases">
        <authorList>
            <person name="Chiriac C."/>
            <person name="Salcher M."/>
            <person name="Ghai R."/>
            <person name="Kavagutti S V."/>
        </authorList>
    </citation>
    <scope>NUCLEOTIDE SEQUENCE</scope>
</reference>
<protein>
    <submittedName>
        <fullName evidence="1">Uncharacterized protein</fullName>
    </submittedName>
</protein>
<gene>
    <name evidence="1" type="ORF">UFOVP240_165</name>
</gene>
<accession>A0A6J7WUM7</accession>
<proteinExistence type="predicted"/>
<organism evidence="1">
    <name type="scientific">uncultured Caudovirales phage</name>
    <dbReference type="NCBI Taxonomy" id="2100421"/>
    <lineage>
        <taxon>Viruses</taxon>
        <taxon>Duplodnaviria</taxon>
        <taxon>Heunggongvirae</taxon>
        <taxon>Uroviricota</taxon>
        <taxon>Caudoviricetes</taxon>
        <taxon>Peduoviridae</taxon>
        <taxon>Maltschvirus</taxon>
        <taxon>Maltschvirus maltsch</taxon>
    </lineage>
</organism>
<dbReference type="EMBL" id="LR798293">
    <property type="protein sequence ID" value="CAB5221447.1"/>
    <property type="molecule type" value="Genomic_DNA"/>
</dbReference>
<sequence length="50" mass="6077">MLADFKFNSQPPSVGYWVISGNLHIHVQRRPNWLNQKMTKLFFGWEWKDK</sequence>